<dbReference type="InterPro" id="IPR003615">
    <property type="entry name" value="HNH_nuc"/>
</dbReference>
<proteinExistence type="predicted"/>
<organism evidence="2 3">
    <name type="scientific">Gluconobacter japonicus</name>
    <dbReference type="NCBI Taxonomy" id="376620"/>
    <lineage>
        <taxon>Bacteria</taxon>
        <taxon>Pseudomonadati</taxon>
        <taxon>Pseudomonadota</taxon>
        <taxon>Alphaproteobacteria</taxon>
        <taxon>Acetobacterales</taxon>
        <taxon>Acetobacteraceae</taxon>
        <taxon>Gluconobacter</taxon>
    </lineage>
</organism>
<comment type="caution">
    <text evidence="2">The sequence shown here is derived from an EMBL/GenBank/DDBJ whole genome shotgun (WGS) entry which is preliminary data.</text>
</comment>
<dbReference type="InterPro" id="IPR044930">
    <property type="entry name" value="Homing_endonuclease_His-Me"/>
</dbReference>
<dbReference type="SUPFAM" id="SSF54060">
    <property type="entry name" value="His-Me finger endonucleases"/>
    <property type="match status" value="1"/>
</dbReference>
<evidence type="ECO:0000259" key="1">
    <source>
        <dbReference type="Pfam" id="PF13392"/>
    </source>
</evidence>
<dbReference type="Gene3D" id="3.90.75.10">
    <property type="entry name" value="Homing Intron 3 (I-ppo) Encoded Endonuclease, Chain A"/>
    <property type="match status" value="1"/>
</dbReference>
<dbReference type="InterPro" id="IPR044925">
    <property type="entry name" value="His-Me_finger_sf"/>
</dbReference>
<name>A0ABQ5WIN5_GLUJA</name>
<protein>
    <recommendedName>
        <fullName evidence="1">HNH nuclease domain-containing protein</fullName>
    </recommendedName>
</protein>
<dbReference type="Proteomes" id="UP001156613">
    <property type="component" value="Unassembled WGS sequence"/>
</dbReference>
<feature type="domain" description="HNH nuclease" evidence="1">
    <location>
        <begin position="57"/>
        <end position="101"/>
    </location>
</feature>
<evidence type="ECO:0000313" key="2">
    <source>
        <dbReference type="EMBL" id="GLQ59320.1"/>
    </source>
</evidence>
<evidence type="ECO:0000313" key="3">
    <source>
        <dbReference type="Proteomes" id="UP001156613"/>
    </source>
</evidence>
<sequence length="236" mass="26122">MTDLVTLSPADTERFHSKVDTSGGPNACWPWTGTVTKTDNDGNAFYGSFKTNGRDVKAHRLAYMLAKGAIPSGMVIRHLCIHQPMCCNPAHLEIGTPQENQADKAITDIVRRGPFWTAVALWSIRRNAAQDKAFQIPTQQLAEELGITPQMVNRIARKKRWLPAWELFGDLDINTRPEPPDVRAILESRGLCVQDGWQNPTDPDPEDPTISSVSPEIWADVLAQLQAEEAAIDEAA</sequence>
<accession>A0ABQ5WIN5</accession>
<dbReference type="EMBL" id="BSNT01000019">
    <property type="protein sequence ID" value="GLQ59320.1"/>
    <property type="molecule type" value="Genomic_DNA"/>
</dbReference>
<reference evidence="3" key="1">
    <citation type="journal article" date="2019" name="Int. J. Syst. Evol. Microbiol.">
        <title>The Global Catalogue of Microorganisms (GCM) 10K type strain sequencing project: providing services to taxonomists for standard genome sequencing and annotation.</title>
        <authorList>
            <consortium name="The Broad Institute Genomics Platform"/>
            <consortium name="The Broad Institute Genome Sequencing Center for Infectious Disease"/>
            <person name="Wu L."/>
            <person name="Ma J."/>
        </authorList>
    </citation>
    <scope>NUCLEOTIDE SEQUENCE [LARGE SCALE GENOMIC DNA]</scope>
    <source>
        <strain evidence="3">NBRC 3271</strain>
    </source>
</reference>
<keyword evidence="3" id="KW-1185">Reference proteome</keyword>
<gene>
    <name evidence="2" type="ORF">GCM10010937_11230</name>
</gene>
<dbReference type="Pfam" id="PF13392">
    <property type="entry name" value="HNH_3"/>
    <property type="match status" value="1"/>
</dbReference>